<dbReference type="Proteomes" id="UP000799767">
    <property type="component" value="Unassembled WGS sequence"/>
</dbReference>
<keyword evidence="6" id="KW-1185">Reference proteome</keyword>
<feature type="region of interest" description="Disordered" evidence="3">
    <location>
        <begin position="25"/>
        <end position="86"/>
    </location>
</feature>
<dbReference type="AlphaFoldDB" id="A0A6A6Q6J4"/>
<evidence type="ECO:0000313" key="6">
    <source>
        <dbReference type="Proteomes" id="UP000799767"/>
    </source>
</evidence>
<proteinExistence type="predicted"/>
<dbReference type="InterPro" id="IPR001895">
    <property type="entry name" value="RASGEF_cat_dom"/>
</dbReference>
<evidence type="ECO:0000256" key="1">
    <source>
        <dbReference type="ARBA" id="ARBA00022658"/>
    </source>
</evidence>
<dbReference type="OrthoDB" id="10254377at2759"/>
<dbReference type="Gene3D" id="1.10.840.10">
    <property type="entry name" value="Ras guanine-nucleotide exchange factors catalytic domain"/>
    <property type="match status" value="1"/>
</dbReference>
<keyword evidence="1 2" id="KW-0344">Guanine-nucleotide releasing factor</keyword>
<dbReference type="PROSITE" id="PS50009">
    <property type="entry name" value="RASGEF_CAT"/>
    <property type="match status" value="1"/>
</dbReference>
<evidence type="ECO:0000313" key="5">
    <source>
        <dbReference type="EMBL" id="KAF2487017.1"/>
    </source>
</evidence>
<name>A0A6A6Q6J4_9PEZI</name>
<evidence type="ECO:0000259" key="4">
    <source>
        <dbReference type="PROSITE" id="PS50009"/>
    </source>
</evidence>
<dbReference type="GeneID" id="54471495"/>
<evidence type="ECO:0000256" key="3">
    <source>
        <dbReference type="SAM" id="MobiDB-lite"/>
    </source>
</evidence>
<evidence type="ECO:0000256" key="2">
    <source>
        <dbReference type="PROSITE-ProRule" id="PRU00168"/>
    </source>
</evidence>
<dbReference type="GO" id="GO:0007265">
    <property type="term" value="P:Ras protein signal transduction"/>
    <property type="evidence" value="ECO:0007669"/>
    <property type="project" value="TreeGrafter"/>
</dbReference>
<dbReference type="EMBL" id="MU001631">
    <property type="protein sequence ID" value="KAF2487017.1"/>
    <property type="molecule type" value="Genomic_DNA"/>
</dbReference>
<dbReference type="SMART" id="SM00147">
    <property type="entry name" value="RasGEF"/>
    <property type="match status" value="1"/>
</dbReference>
<organism evidence="5 6">
    <name type="scientific">Neohortaea acidophila</name>
    <dbReference type="NCBI Taxonomy" id="245834"/>
    <lineage>
        <taxon>Eukaryota</taxon>
        <taxon>Fungi</taxon>
        <taxon>Dikarya</taxon>
        <taxon>Ascomycota</taxon>
        <taxon>Pezizomycotina</taxon>
        <taxon>Dothideomycetes</taxon>
        <taxon>Dothideomycetidae</taxon>
        <taxon>Mycosphaerellales</taxon>
        <taxon>Teratosphaeriaceae</taxon>
        <taxon>Neohortaea</taxon>
    </lineage>
</organism>
<reference evidence="5" key="1">
    <citation type="journal article" date="2020" name="Stud. Mycol.">
        <title>101 Dothideomycetes genomes: a test case for predicting lifestyles and emergence of pathogens.</title>
        <authorList>
            <person name="Haridas S."/>
            <person name="Albert R."/>
            <person name="Binder M."/>
            <person name="Bloem J."/>
            <person name="Labutti K."/>
            <person name="Salamov A."/>
            <person name="Andreopoulos B."/>
            <person name="Baker S."/>
            <person name="Barry K."/>
            <person name="Bills G."/>
            <person name="Bluhm B."/>
            <person name="Cannon C."/>
            <person name="Castanera R."/>
            <person name="Culley D."/>
            <person name="Daum C."/>
            <person name="Ezra D."/>
            <person name="Gonzalez J."/>
            <person name="Henrissat B."/>
            <person name="Kuo A."/>
            <person name="Liang C."/>
            <person name="Lipzen A."/>
            <person name="Lutzoni F."/>
            <person name="Magnuson J."/>
            <person name="Mondo S."/>
            <person name="Nolan M."/>
            <person name="Ohm R."/>
            <person name="Pangilinan J."/>
            <person name="Park H.-J."/>
            <person name="Ramirez L."/>
            <person name="Alfaro M."/>
            <person name="Sun H."/>
            <person name="Tritt A."/>
            <person name="Yoshinaga Y."/>
            <person name="Zwiers L.-H."/>
            <person name="Turgeon B."/>
            <person name="Goodwin S."/>
            <person name="Spatafora J."/>
            <person name="Crous P."/>
            <person name="Grigoriev I."/>
        </authorList>
    </citation>
    <scope>NUCLEOTIDE SEQUENCE</scope>
    <source>
        <strain evidence="5">CBS 113389</strain>
    </source>
</reference>
<dbReference type="Pfam" id="PF00617">
    <property type="entry name" value="RasGEF"/>
    <property type="match status" value="1"/>
</dbReference>
<dbReference type="RefSeq" id="XP_033593586.1">
    <property type="nucleotide sequence ID" value="XM_033730493.1"/>
</dbReference>
<protein>
    <submittedName>
        <fullName evidence="5">Ras guanine nucleotide exchange factor domain-containing protein</fullName>
    </submittedName>
</protein>
<sequence>MADDQSPDGDDLGVRSFYFDDAVEDDLRHIPFRPPPTPPSTEGGAPNTQSEPRSPTSLFQKSLKETTSVPKLSSNAGHSRAQSNNVDLTRGYTVPSQKHTAHLPFVLAFESDVIAEQLTIIEKDALDEVDWKDLIGLNWQHSPLHLRNWVDFLQRRDCNGIDIVVSRFNLMVKWVVSECVLTEAASERARCITKYIHIAAHAHRLRNYATMYQITLALLSTDLARLHKTWALVQPAEKAALTRLEKLCQPRGNFHQLRMEMEAASADDACIPFIGLYTHDLMFNAQKPARVNPPATGSAVRGAPTEPLVNFERFQTAAGIVKGLLTLIEASAKYVLRPHPEVLSRCLWLAALEDGEILSRSRGLEA</sequence>
<dbReference type="InterPro" id="IPR023578">
    <property type="entry name" value="Ras_GEF_dom_sf"/>
</dbReference>
<dbReference type="GO" id="GO:0005085">
    <property type="term" value="F:guanyl-nucleotide exchange factor activity"/>
    <property type="evidence" value="ECO:0007669"/>
    <property type="project" value="UniProtKB-KW"/>
</dbReference>
<dbReference type="GO" id="GO:0005886">
    <property type="term" value="C:plasma membrane"/>
    <property type="evidence" value="ECO:0007669"/>
    <property type="project" value="TreeGrafter"/>
</dbReference>
<feature type="domain" description="Ras-GEF" evidence="4">
    <location>
        <begin position="110"/>
        <end position="361"/>
    </location>
</feature>
<gene>
    <name evidence="5" type="ORF">BDY17DRAFT_244032</name>
</gene>
<accession>A0A6A6Q6J4</accession>
<dbReference type="PANTHER" id="PTHR23113">
    <property type="entry name" value="GUANINE NUCLEOTIDE EXCHANGE FACTOR"/>
    <property type="match status" value="1"/>
</dbReference>
<dbReference type="PANTHER" id="PTHR23113:SF363">
    <property type="entry name" value="PROTEIN SON OF SEVENLESS"/>
    <property type="match status" value="1"/>
</dbReference>
<dbReference type="SUPFAM" id="SSF48366">
    <property type="entry name" value="Ras GEF"/>
    <property type="match status" value="1"/>
</dbReference>
<dbReference type="InterPro" id="IPR036964">
    <property type="entry name" value="RASGEF_cat_dom_sf"/>
</dbReference>
<dbReference type="InterPro" id="IPR008937">
    <property type="entry name" value="Ras-like_GEF"/>
</dbReference>
<feature type="compositionally biased region" description="Polar residues" evidence="3">
    <location>
        <begin position="46"/>
        <end position="86"/>
    </location>
</feature>